<evidence type="ECO:0000256" key="1">
    <source>
        <dbReference type="SAM" id="MobiDB-lite"/>
    </source>
</evidence>
<dbReference type="InterPro" id="IPR013103">
    <property type="entry name" value="RVT_2"/>
</dbReference>
<dbReference type="AlphaFoldDB" id="A0A812PCM7"/>
<organism evidence="3 4">
    <name type="scientific">Symbiodinium pilosum</name>
    <name type="common">Dinoflagellate</name>
    <dbReference type="NCBI Taxonomy" id="2952"/>
    <lineage>
        <taxon>Eukaryota</taxon>
        <taxon>Sar</taxon>
        <taxon>Alveolata</taxon>
        <taxon>Dinophyceae</taxon>
        <taxon>Suessiales</taxon>
        <taxon>Symbiodiniaceae</taxon>
        <taxon>Symbiodinium</taxon>
    </lineage>
</organism>
<dbReference type="Proteomes" id="UP000649617">
    <property type="component" value="Unassembled WGS sequence"/>
</dbReference>
<dbReference type="OrthoDB" id="438000at2759"/>
<evidence type="ECO:0000313" key="4">
    <source>
        <dbReference type="Proteomes" id="UP000649617"/>
    </source>
</evidence>
<evidence type="ECO:0000313" key="3">
    <source>
        <dbReference type="EMBL" id="CAE7337944.1"/>
    </source>
</evidence>
<feature type="non-terminal residue" evidence="3">
    <location>
        <position position="1"/>
    </location>
</feature>
<evidence type="ECO:0000259" key="2">
    <source>
        <dbReference type="Pfam" id="PF07727"/>
    </source>
</evidence>
<feature type="domain" description="Reverse transcriptase Ty1/copia-type" evidence="2">
    <location>
        <begin position="350"/>
        <end position="570"/>
    </location>
</feature>
<dbReference type="EMBL" id="CAJNIZ010012765">
    <property type="protein sequence ID" value="CAE7337944.1"/>
    <property type="molecule type" value="Genomic_DNA"/>
</dbReference>
<feature type="region of interest" description="Disordered" evidence="1">
    <location>
        <begin position="850"/>
        <end position="874"/>
    </location>
</feature>
<accession>A0A812PCM7</accession>
<reference evidence="3" key="1">
    <citation type="submission" date="2021-02" db="EMBL/GenBank/DDBJ databases">
        <authorList>
            <person name="Dougan E. K."/>
            <person name="Rhodes N."/>
            <person name="Thang M."/>
            <person name="Chan C."/>
        </authorList>
    </citation>
    <scope>NUCLEOTIDE SEQUENCE</scope>
</reference>
<name>A0A812PCM7_SYMPI</name>
<protein>
    <submittedName>
        <fullName evidence="3">RE1 protein</fullName>
    </submittedName>
</protein>
<keyword evidence="4" id="KW-1185">Reference proteome</keyword>
<comment type="caution">
    <text evidence="3">The sequence shown here is derived from an EMBL/GenBank/DDBJ whole genome shotgun (WGS) entry which is preliminary data.</text>
</comment>
<dbReference type="Pfam" id="PF07727">
    <property type="entry name" value="RVT_2"/>
    <property type="match status" value="1"/>
</dbReference>
<proteinExistence type="predicted"/>
<sequence length="874" mass="98722">DIVPGEAHWKIGTCENAIKGVKSVMDKLSLYDTELSPREALAEAVASFNHKELIRGFSPAQHILGQAPDETGRFLAASQQLPPDLQGEFARSVKLRAEAEKAQSDWSAEQRIQRALHSRHRPCFNYRPGELVFYWRTQEANKSRRQPGGKHGRFLGPARILATESRTEEDGTIRPGGAIWLVKGRSLLRRAVEVPWSFHAVAEQIGGNRFADITAEVPEVQEWHRAQNPHVFVSAPSVRQNKLLNLWSRGFEKTSWRMIRENKDPHGYWNEPGAAVAIEIPMPETNRGSKKAWEDLGAYFTGSLKRRAVELSEKKMTNAEREEFRGAKATEVKNFIASNAFHILPDHLKPDRSQAIHMRWILTWKLRDDGTRKPKARAVLLGYQDEGYAHRATTSPVMTRQSRQLLLQLAAWKRWSVKKGDVTGAFLQSREYPDKLVCVPPEICEALNIAPGSITQVRRACYGLVDAPLERWRSVDTSLRSLGFERMWADSCCWVLRQEGVLRGVISGHVDDFLFAGKSGDRVWESKLEAIKTQYKWGDWEEGKFTQCGVVVEQTPEGFELSQPHYLDRLHEIGLNATRRKDRSSPTSERERTQLRALLGGLSWHAQQVAPYLAAEVGMLLTEVSRSTVETIIKANILLSQAKGKSSYKMKIHSFSAEDLLTLVAWVDAGNANRSDGGSTQGIFVGMSTQAIHAGEVCGVSPIAWHSQKIDRTCRSPGAAEAQAAINGEDSLYYARFQRSEFLYGKPDLHRPDEHVKKTGGCLVTDSRNVYDKLDTEMLVVKGAEKRTNIELLALKEAQWNTGVNLRWVHSEAQLANSLTKSNGHREYEMYVRMGHQWRLIEDENMMSAKRRKEKGLKPLEQGMLPERVKSISE</sequence>
<gene>
    <name evidence="3" type="primary">RE1</name>
    <name evidence="3" type="ORF">SPIL2461_LOCUS7930</name>
</gene>